<dbReference type="Gene3D" id="1.20.140.160">
    <property type="match status" value="1"/>
</dbReference>
<dbReference type="InterPro" id="IPR000943">
    <property type="entry name" value="RNA_pol_sigma70"/>
</dbReference>
<evidence type="ECO:0000256" key="7">
    <source>
        <dbReference type="ARBA" id="ARBA00023125"/>
    </source>
</evidence>
<dbReference type="SUPFAM" id="SSF88659">
    <property type="entry name" value="Sigma3 and sigma4 domains of RNA polymerase sigma factors"/>
    <property type="match status" value="2"/>
</dbReference>
<accession>A0A344U075</accession>
<dbReference type="InterPro" id="IPR007630">
    <property type="entry name" value="RNA_pol_sigma70_r4"/>
</dbReference>
<evidence type="ECO:0000256" key="8">
    <source>
        <dbReference type="ARBA" id="ARBA00023136"/>
    </source>
</evidence>
<dbReference type="NCBIfam" id="TIGR02937">
    <property type="entry name" value="sigma70-ECF"/>
    <property type="match status" value="1"/>
</dbReference>
<dbReference type="PANTHER" id="PTHR30385">
    <property type="entry name" value="SIGMA FACTOR F FLAGELLAR"/>
    <property type="match status" value="1"/>
</dbReference>
<dbReference type="InterPro" id="IPR014322">
    <property type="entry name" value="RNA_pol_sigma-B/F/G"/>
</dbReference>
<evidence type="ECO:0000256" key="4">
    <source>
        <dbReference type="ARBA" id="ARBA00022989"/>
    </source>
</evidence>
<keyword evidence="9" id="KW-0804">Transcription</keyword>
<organism evidence="13 14">
    <name type="scientific">Streptomyces globosus</name>
    <dbReference type="NCBI Taxonomy" id="68209"/>
    <lineage>
        <taxon>Bacteria</taxon>
        <taxon>Bacillati</taxon>
        <taxon>Actinomycetota</taxon>
        <taxon>Actinomycetes</taxon>
        <taxon>Kitasatosporales</taxon>
        <taxon>Streptomycetaceae</taxon>
        <taxon>Streptomyces</taxon>
    </lineage>
</organism>
<feature type="transmembrane region" description="Helical" evidence="11">
    <location>
        <begin position="146"/>
        <end position="167"/>
    </location>
</feature>
<comment type="similarity">
    <text evidence="2">Belongs to the autoinducer-2 exporter (AI-2E) (TC 2.A.86) family.</text>
</comment>
<feature type="compositionally biased region" description="Basic and acidic residues" evidence="10">
    <location>
        <begin position="67"/>
        <end position="80"/>
    </location>
</feature>
<keyword evidence="14" id="KW-1185">Reference proteome</keyword>
<dbReference type="InterPro" id="IPR007624">
    <property type="entry name" value="RNA_pol_sigma70_r3"/>
</dbReference>
<name>A0A344U075_9ACTN</name>
<dbReference type="InterPro" id="IPR002549">
    <property type="entry name" value="AI-2E-like"/>
</dbReference>
<evidence type="ECO:0000259" key="12">
    <source>
        <dbReference type="PROSITE" id="PS00715"/>
    </source>
</evidence>
<keyword evidence="8 11" id="KW-0472">Membrane</keyword>
<dbReference type="EMBL" id="CP030862">
    <property type="protein sequence ID" value="AXE24296.1"/>
    <property type="molecule type" value="Genomic_DNA"/>
</dbReference>
<proteinExistence type="inferred from homology"/>
<dbReference type="OrthoDB" id="9804285at2"/>
<evidence type="ECO:0000256" key="2">
    <source>
        <dbReference type="ARBA" id="ARBA00009773"/>
    </source>
</evidence>
<dbReference type="Gene3D" id="1.20.120.1810">
    <property type="match status" value="1"/>
</dbReference>
<feature type="compositionally biased region" description="Low complexity" evidence="10">
    <location>
        <begin position="11"/>
        <end position="20"/>
    </location>
</feature>
<dbReference type="InterPro" id="IPR013325">
    <property type="entry name" value="RNA_pol_sigma_r2"/>
</dbReference>
<keyword evidence="6" id="KW-0731">Sigma factor</keyword>
<evidence type="ECO:0000256" key="1">
    <source>
        <dbReference type="ARBA" id="ARBA00004141"/>
    </source>
</evidence>
<sequence length="617" mass="67036">MAGTAAYGIQRSGTSGLRSGESGRGRVRRAVPRGTSQGRRPGSRGQRGCAQVVRRSGTRARVRAGARRPDARRTGGKDVPPRVSPALRAASEYAWRLLVAGAAVYAAFTVLGRFHEVAVAVFLGLVGTALLRPAADRLNRWMPRPAAVTCALVGSAVVLLGVLAFAGETVAAGWPSLVAEFREGVDRLLPLLQRPPLDLDPEALSGVRDRMGAYLSDHREALLSTALSGAGRLVQVPAVAALGLFCAIFFIASGDRQWQWLCAQLPPRAAERVAVAGRAAWHTFTGYTHGIVLLPRHADRWVVCGGSFRFGSARSGYIPRDSSRDGRPASPVAARPPVGGASMHSTEVTEGIPQDTLGVSTGEARTLSETLFRRLRALDEGGAAYSYVRNTLVELNLSLVKYAARRFRGRSEPMEDIVQVGTIGLIKAINRFDPERGVEFTTFALPTITGEMKRFFRDTSWAVRVPRRLQELRIDTAKAHDALEQELGREPTDAEIAEHLHVSEEEFAEGLKASHAYSARSLDVPERDEGERRAHVGHRAVIGADEGAYDRIECLESLKPILETLPPRERTLLSLRFGDELTQSEIGERLGLSQMHVSRLLSRTLAKLRAGLLEDDA</sequence>
<dbReference type="Pfam" id="PF04539">
    <property type="entry name" value="Sigma70_r3"/>
    <property type="match status" value="1"/>
</dbReference>
<dbReference type="CDD" id="cd06171">
    <property type="entry name" value="Sigma70_r4"/>
    <property type="match status" value="1"/>
</dbReference>
<dbReference type="InterPro" id="IPR014284">
    <property type="entry name" value="RNA_pol_sigma-70_dom"/>
</dbReference>
<dbReference type="AlphaFoldDB" id="A0A344U075"/>
<dbReference type="Pfam" id="PF04542">
    <property type="entry name" value="Sigma70_r2"/>
    <property type="match status" value="1"/>
</dbReference>
<feature type="transmembrane region" description="Helical" evidence="11">
    <location>
        <begin position="117"/>
        <end position="134"/>
    </location>
</feature>
<dbReference type="Proteomes" id="UP000252004">
    <property type="component" value="Chromosome"/>
</dbReference>
<protein>
    <recommendedName>
        <fullName evidence="12">RNA polymerase sigma-70 domain-containing protein</fullName>
    </recommendedName>
</protein>
<dbReference type="KEGG" id="sgz:C0216_13265"/>
<dbReference type="GO" id="GO:0003677">
    <property type="term" value="F:DNA binding"/>
    <property type="evidence" value="ECO:0007669"/>
    <property type="project" value="UniProtKB-KW"/>
</dbReference>
<feature type="compositionally biased region" description="Low complexity" evidence="10">
    <location>
        <begin position="328"/>
        <end position="342"/>
    </location>
</feature>
<evidence type="ECO:0000256" key="9">
    <source>
        <dbReference type="ARBA" id="ARBA00023163"/>
    </source>
</evidence>
<evidence type="ECO:0000256" key="10">
    <source>
        <dbReference type="SAM" id="MobiDB-lite"/>
    </source>
</evidence>
<feature type="region of interest" description="Disordered" evidence="10">
    <location>
        <begin position="1"/>
        <end position="83"/>
    </location>
</feature>
<dbReference type="InterPro" id="IPR013324">
    <property type="entry name" value="RNA_pol_sigma_r3/r4-like"/>
</dbReference>
<dbReference type="PROSITE" id="PS00715">
    <property type="entry name" value="SIGMA70_1"/>
    <property type="match status" value="1"/>
</dbReference>
<gene>
    <name evidence="13" type="ORF">C0216_13265</name>
</gene>
<evidence type="ECO:0000256" key="6">
    <source>
        <dbReference type="ARBA" id="ARBA00023082"/>
    </source>
</evidence>
<evidence type="ECO:0000256" key="11">
    <source>
        <dbReference type="SAM" id="Phobius"/>
    </source>
</evidence>
<evidence type="ECO:0000313" key="14">
    <source>
        <dbReference type="Proteomes" id="UP000252004"/>
    </source>
</evidence>
<dbReference type="SUPFAM" id="SSF88946">
    <property type="entry name" value="Sigma2 domain of RNA polymerase sigma factors"/>
    <property type="match status" value="1"/>
</dbReference>
<dbReference type="GO" id="GO:0016987">
    <property type="term" value="F:sigma factor activity"/>
    <property type="evidence" value="ECO:0007669"/>
    <property type="project" value="UniProtKB-KW"/>
</dbReference>
<evidence type="ECO:0000256" key="3">
    <source>
        <dbReference type="ARBA" id="ARBA00022692"/>
    </source>
</evidence>
<dbReference type="PRINTS" id="PR00046">
    <property type="entry name" value="SIGMA70FCT"/>
</dbReference>
<dbReference type="GO" id="GO:0016020">
    <property type="term" value="C:membrane"/>
    <property type="evidence" value="ECO:0007669"/>
    <property type="project" value="UniProtKB-SubCell"/>
</dbReference>
<feature type="transmembrane region" description="Helical" evidence="11">
    <location>
        <begin position="93"/>
        <end position="111"/>
    </location>
</feature>
<dbReference type="Pfam" id="PF04545">
    <property type="entry name" value="Sigma70_r4"/>
    <property type="match status" value="1"/>
</dbReference>
<dbReference type="NCBIfam" id="TIGR02980">
    <property type="entry name" value="SigBFG"/>
    <property type="match status" value="1"/>
</dbReference>
<comment type="subcellular location">
    <subcellularLocation>
        <location evidence="1">Membrane</location>
        <topology evidence="1">Multi-pass membrane protein</topology>
    </subcellularLocation>
</comment>
<evidence type="ECO:0000256" key="5">
    <source>
        <dbReference type="ARBA" id="ARBA00023015"/>
    </source>
</evidence>
<feature type="domain" description="RNA polymerase sigma-70" evidence="12">
    <location>
        <begin position="416"/>
        <end position="429"/>
    </location>
</feature>
<dbReference type="PANTHER" id="PTHR30385:SF4">
    <property type="entry name" value="RNA POLYMERASE SIGMA-E FACTOR"/>
    <property type="match status" value="1"/>
</dbReference>
<reference evidence="13 14" key="1">
    <citation type="submission" date="2018-01" db="EMBL/GenBank/DDBJ databases">
        <title>Draft genome Sequence of streptomyces globosus LZH-48.</title>
        <authorList>
            <person name="Ran K."/>
            <person name="Li Z."/>
            <person name="Wei S."/>
            <person name="Dong R."/>
        </authorList>
    </citation>
    <scope>NUCLEOTIDE SEQUENCE [LARGE SCALE GENOMIC DNA]</scope>
    <source>
        <strain evidence="13 14">LZH-48</strain>
    </source>
</reference>
<keyword evidence="7" id="KW-0238">DNA-binding</keyword>
<dbReference type="InterPro" id="IPR007627">
    <property type="entry name" value="RNA_pol_sigma70_r2"/>
</dbReference>
<dbReference type="Pfam" id="PF01594">
    <property type="entry name" value="AI-2E_transport"/>
    <property type="match status" value="1"/>
</dbReference>
<feature type="compositionally biased region" description="Low complexity" evidence="10">
    <location>
        <begin position="32"/>
        <end position="48"/>
    </location>
</feature>
<dbReference type="GO" id="GO:0006352">
    <property type="term" value="P:DNA-templated transcription initiation"/>
    <property type="evidence" value="ECO:0007669"/>
    <property type="project" value="InterPro"/>
</dbReference>
<keyword evidence="5" id="KW-0805">Transcription regulation</keyword>
<feature type="region of interest" description="Disordered" evidence="10">
    <location>
        <begin position="319"/>
        <end position="360"/>
    </location>
</feature>
<keyword evidence="3 11" id="KW-0812">Transmembrane</keyword>
<evidence type="ECO:0000313" key="13">
    <source>
        <dbReference type="EMBL" id="AXE24296.1"/>
    </source>
</evidence>
<feature type="compositionally biased region" description="Basic residues" evidence="10">
    <location>
        <begin position="56"/>
        <end position="66"/>
    </location>
</feature>
<keyword evidence="4 11" id="KW-1133">Transmembrane helix</keyword>